<dbReference type="Proteomes" id="UP000001542">
    <property type="component" value="Unassembled WGS sequence"/>
</dbReference>
<feature type="domain" description="Peptidase M60" evidence="2">
    <location>
        <begin position="380"/>
        <end position="687"/>
    </location>
</feature>
<accession>A2E2R2</accession>
<keyword evidence="4" id="KW-1185">Reference proteome</keyword>
<dbReference type="Pfam" id="PF17291">
    <property type="entry name" value="M60-like_N"/>
    <property type="match status" value="1"/>
</dbReference>
<dbReference type="EMBL" id="DS113291">
    <property type="protein sequence ID" value="EAY13090.1"/>
    <property type="molecule type" value="Genomic_DNA"/>
</dbReference>
<dbReference type="AlphaFoldDB" id="A2E2R2"/>
<dbReference type="VEuPathDB" id="TrichDB:TVAGG3_0166580"/>
<organism evidence="3 4">
    <name type="scientific">Trichomonas vaginalis (strain ATCC PRA-98 / G3)</name>
    <dbReference type="NCBI Taxonomy" id="412133"/>
    <lineage>
        <taxon>Eukaryota</taxon>
        <taxon>Metamonada</taxon>
        <taxon>Parabasalia</taxon>
        <taxon>Trichomonadida</taxon>
        <taxon>Trichomonadidae</taxon>
        <taxon>Trichomonas</taxon>
    </lineage>
</organism>
<reference evidence="3" key="1">
    <citation type="submission" date="2006-10" db="EMBL/GenBank/DDBJ databases">
        <authorList>
            <person name="Amadeo P."/>
            <person name="Zhao Q."/>
            <person name="Wortman J."/>
            <person name="Fraser-Liggett C."/>
            <person name="Carlton J."/>
        </authorList>
    </citation>
    <scope>NUCLEOTIDE SEQUENCE</scope>
    <source>
        <strain evidence="3">G3</strain>
    </source>
</reference>
<dbReference type="RefSeq" id="XP_001325313.1">
    <property type="nucleotide sequence ID" value="XM_001325278.1"/>
</dbReference>
<dbReference type="PANTHER" id="PTHR15730:SF5">
    <property type="entry name" value="SI:CH211-210B2.2-RELATED"/>
    <property type="match status" value="1"/>
</dbReference>
<name>A2E2R2_TRIV3</name>
<dbReference type="PANTHER" id="PTHR15730">
    <property type="entry name" value="EXPERIMENTAL AUTOIMMUNE PROSTATITIS ANTIGEN 2-RELATED"/>
    <property type="match status" value="1"/>
</dbReference>
<dbReference type="InterPro" id="IPR035423">
    <property type="entry name" value="M60-like_N"/>
</dbReference>
<gene>
    <name evidence="3" type="ORF">TVAG_212720</name>
</gene>
<dbReference type="GO" id="GO:0005886">
    <property type="term" value="C:plasma membrane"/>
    <property type="evidence" value="ECO:0000318"/>
    <property type="project" value="GO_Central"/>
</dbReference>
<evidence type="ECO:0000313" key="3">
    <source>
        <dbReference type="EMBL" id="EAY13090.1"/>
    </source>
</evidence>
<proteinExistence type="predicted"/>
<feature type="region of interest" description="Disordered" evidence="1">
    <location>
        <begin position="1"/>
        <end position="35"/>
    </location>
</feature>
<dbReference type="SMART" id="SM01276">
    <property type="entry name" value="M60-like"/>
    <property type="match status" value="1"/>
</dbReference>
<dbReference type="VEuPathDB" id="TrichDB:TVAG_212720"/>
<reference evidence="3" key="2">
    <citation type="journal article" date="2007" name="Science">
        <title>Draft genome sequence of the sexually transmitted pathogen Trichomonas vaginalis.</title>
        <authorList>
            <person name="Carlton J.M."/>
            <person name="Hirt R.P."/>
            <person name="Silva J.C."/>
            <person name="Delcher A.L."/>
            <person name="Schatz M."/>
            <person name="Zhao Q."/>
            <person name="Wortman J.R."/>
            <person name="Bidwell S.L."/>
            <person name="Alsmark U.C.M."/>
            <person name="Besteiro S."/>
            <person name="Sicheritz-Ponten T."/>
            <person name="Noel C.J."/>
            <person name="Dacks J.B."/>
            <person name="Foster P.G."/>
            <person name="Simillion C."/>
            <person name="Van de Peer Y."/>
            <person name="Miranda-Saavedra D."/>
            <person name="Barton G.J."/>
            <person name="Westrop G.D."/>
            <person name="Mueller S."/>
            <person name="Dessi D."/>
            <person name="Fiori P.L."/>
            <person name="Ren Q."/>
            <person name="Paulsen I."/>
            <person name="Zhang H."/>
            <person name="Bastida-Corcuera F.D."/>
            <person name="Simoes-Barbosa A."/>
            <person name="Brown M.T."/>
            <person name="Hayes R.D."/>
            <person name="Mukherjee M."/>
            <person name="Okumura C.Y."/>
            <person name="Schneider R."/>
            <person name="Smith A.J."/>
            <person name="Vanacova S."/>
            <person name="Villalvazo M."/>
            <person name="Haas B.J."/>
            <person name="Pertea M."/>
            <person name="Feldblyum T.V."/>
            <person name="Utterback T.R."/>
            <person name="Shu C.L."/>
            <person name="Osoegawa K."/>
            <person name="de Jong P.J."/>
            <person name="Hrdy I."/>
            <person name="Horvathova L."/>
            <person name="Zubacova Z."/>
            <person name="Dolezal P."/>
            <person name="Malik S.B."/>
            <person name="Logsdon J.M. Jr."/>
            <person name="Henze K."/>
            <person name="Gupta A."/>
            <person name="Wang C.C."/>
            <person name="Dunne R.L."/>
            <person name="Upcroft J.A."/>
            <person name="Upcroft P."/>
            <person name="White O."/>
            <person name="Salzberg S.L."/>
            <person name="Tang P."/>
            <person name="Chiu C.-H."/>
            <person name="Lee Y.-S."/>
            <person name="Embley T.M."/>
            <person name="Coombs G.H."/>
            <person name="Mottram J.C."/>
            <person name="Tachezy J."/>
            <person name="Fraser-Liggett C.M."/>
            <person name="Johnson P.J."/>
        </authorList>
    </citation>
    <scope>NUCLEOTIDE SEQUENCE [LARGE SCALE GENOMIC DNA]</scope>
    <source>
        <strain evidence="3">G3</strain>
    </source>
</reference>
<dbReference type="InterPro" id="IPR031161">
    <property type="entry name" value="Peptidase_M60_dom"/>
</dbReference>
<evidence type="ECO:0000259" key="2">
    <source>
        <dbReference type="PROSITE" id="PS51723"/>
    </source>
</evidence>
<dbReference type="GO" id="GO:0044325">
    <property type="term" value="F:transmembrane transporter binding"/>
    <property type="evidence" value="ECO:0000318"/>
    <property type="project" value="GO_Central"/>
</dbReference>
<dbReference type="InterPro" id="IPR051244">
    <property type="entry name" value="TCAF"/>
</dbReference>
<sequence length="717" mass="81034">MGCVQSSPRVVQKKDRPQRNGQTFPQNRPGMRDHSTEKLTKKQFFHAVTNGIRLIANPPELVPQVCVGDTAFPIVSAVFKLEEPDIADIRLPIISCSLKGNGQLACISCIDFLSQQNFQAFETTMLFKNLSHVLAGGQGTFAQTFCIGFSRNDMRNYKSSFEAMGLFIESGDFPTNLSHYSIIVLNTSYELKPEEADKLYKYVVDDGNGLIVFYNPIQESISINDFLLKFGIRFTNLINGDDGESIEIGQNYEMAKEHTFSEMSKKYITTLQSDDIGQYILDDLVTNLRIYVLAGGDENTPQLTELLETSWNYLKRTNYIKDNKLFQIVQQSIVAMLILDILQKLPLELMRPVEGYEIFPGPTGDVELKDFELDMVINTQEWTSTGLWLPAGVIAEIDIDDAPMNSFIQIGCHTEKNLTRPLPWDRWPSTIITEAIVSNKTKVGSPFGGLVYLMIDDDKDIVDYNVHVKLKGFAQAPHYVIGTDMWQKTKDIDIPWCEIETKNAIVTMPTKAAREFDIEPFATSLERLVGDVESYLAVDYKYKFRIVFDIMMEPGKHSVAYPIVFSTEDIDKLINGVKQPNRILFELLIGIAISLLQTVSIDENTKIAISNVAASAALTNEYKDFTPMMLEDIELPQLFHELWEIHTKVDKTILPRVIASFRDPNVQTTDIPEDMWISFVRNLSNIGGADFSALLSRTRPIPLSVINSLHNMPAYQI</sequence>
<dbReference type="PROSITE" id="PS51723">
    <property type="entry name" value="PEPTIDASE_M60"/>
    <property type="match status" value="1"/>
</dbReference>
<dbReference type="KEGG" id="tva:4771063"/>
<evidence type="ECO:0000256" key="1">
    <source>
        <dbReference type="SAM" id="MobiDB-lite"/>
    </source>
</evidence>
<evidence type="ECO:0000313" key="4">
    <source>
        <dbReference type="Proteomes" id="UP000001542"/>
    </source>
</evidence>
<dbReference type="OrthoDB" id="10260387at2759"/>
<dbReference type="InParanoid" id="A2E2R2"/>
<protein>
    <recommendedName>
        <fullName evidence="2">Peptidase M60 domain-containing protein</fullName>
    </recommendedName>
</protein>